<feature type="transmembrane region" description="Helical" evidence="6">
    <location>
        <begin position="348"/>
        <end position="365"/>
    </location>
</feature>
<dbReference type="eggNOG" id="KOG1303">
    <property type="taxonomic scope" value="Eukaryota"/>
</dbReference>
<feature type="transmembrane region" description="Helical" evidence="6">
    <location>
        <begin position="190"/>
        <end position="214"/>
    </location>
</feature>
<evidence type="ECO:0000256" key="6">
    <source>
        <dbReference type="SAM" id="Phobius"/>
    </source>
</evidence>
<evidence type="ECO:0000256" key="1">
    <source>
        <dbReference type="ARBA" id="ARBA00004370"/>
    </source>
</evidence>
<evidence type="ECO:0000256" key="4">
    <source>
        <dbReference type="ARBA" id="ARBA00022989"/>
    </source>
</evidence>
<keyword evidence="2" id="KW-0813">Transport</keyword>
<organism evidence="10 12">
    <name type="scientific">Bursaphelenchus xylophilus</name>
    <name type="common">Pinewood nematode worm</name>
    <name type="synonym">Aphelenchoides xylophilus</name>
    <dbReference type="NCBI Taxonomy" id="6326"/>
    <lineage>
        <taxon>Eukaryota</taxon>
        <taxon>Metazoa</taxon>
        <taxon>Ecdysozoa</taxon>
        <taxon>Nematoda</taxon>
        <taxon>Chromadorea</taxon>
        <taxon>Rhabditida</taxon>
        <taxon>Tylenchina</taxon>
        <taxon>Tylenchomorpha</taxon>
        <taxon>Aphelenchoidea</taxon>
        <taxon>Aphelenchoididae</taxon>
        <taxon>Bursaphelenchus</taxon>
    </lineage>
</organism>
<feature type="transmembrane region" description="Helical" evidence="6">
    <location>
        <begin position="266"/>
        <end position="288"/>
    </location>
</feature>
<feature type="transmembrane region" description="Helical" evidence="6">
    <location>
        <begin position="428"/>
        <end position="449"/>
    </location>
</feature>
<protein>
    <submittedName>
        <fullName evidence="8">(pine wood nematode) hypothetical protein</fullName>
    </submittedName>
    <submittedName>
        <fullName evidence="12">Aa_trans domain-containing protein</fullName>
    </submittedName>
</protein>
<keyword evidence="4 6" id="KW-1133">Transmembrane helix</keyword>
<evidence type="ECO:0000313" key="11">
    <source>
        <dbReference type="Proteomes" id="UP000659654"/>
    </source>
</evidence>
<sequence>MTIKIAACDLNDDVFKPKGRVHERKEEGEFVNGVYVRYKGMSWFITGLFMIGELAGGGLVTLPVATVRTSIYACVMFTAFMAISMTFTAILIGKCWVMLVERFPEYRYHTRKPYPEIARRALGPKFKLIVSICIDIAQFGMTVVYVLLSSRNICDLLKLFFAFEFSYCYMVVILAAVLLPATFLKSPQDFWPAVIVAMFTSTFAAAFILAGGIIDHDTCEPEKQMPPFLLDNHLLAVGTFFFAYANHPSFPTLQHDMKVPQDFNKATLFAFGLTTALYLPVSVLSYYAYGDSVKDSIINSIQTKWLQIGINIMITLHCILTITIASNPLNQEAEEVFKTPQTFGIKRVIVRTGMMMIVVFAALSVPQFGALMDLCGSTGNMLTALVFPCLFYLRLKAGEDPEAKSGFVDSDQLTWSEVIQRSPRYRTITCLSIAIIGLAVGAASTFSAIKQISVTHFVTPCYLRPFIANNEPLFSDKNVSAVDCCGHFQNISVYEGTHCTPFVSHVY</sequence>
<feature type="transmembrane region" description="Helical" evidence="6">
    <location>
        <begin position="70"/>
        <end position="92"/>
    </location>
</feature>
<keyword evidence="5 6" id="KW-0472">Membrane</keyword>
<evidence type="ECO:0000256" key="2">
    <source>
        <dbReference type="ARBA" id="ARBA00022448"/>
    </source>
</evidence>
<dbReference type="OrthoDB" id="655540at2759"/>
<feature type="transmembrane region" description="Helical" evidence="6">
    <location>
        <begin position="226"/>
        <end position="245"/>
    </location>
</feature>
<dbReference type="GO" id="GO:0016020">
    <property type="term" value="C:membrane"/>
    <property type="evidence" value="ECO:0007669"/>
    <property type="project" value="UniProtKB-SubCell"/>
</dbReference>
<reference evidence="9" key="2">
    <citation type="submission" date="2020-08" db="EMBL/GenBank/DDBJ databases">
        <authorList>
            <person name="Kikuchi T."/>
        </authorList>
    </citation>
    <scope>NUCLEOTIDE SEQUENCE</scope>
    <source>
        <strain evidence="8">Ka4C1</strain>
    </source>
</reference>
<evidence type="ECO:0000256" key="3">
    <source>
        <dbReference type="ARBA" id="ARBA00022692"/>
    </source>
</evidence>
<feature type="domain" description="Amino acid transporter transmembrane" evidence="7">
    <location>
        <begin position="40"/>
        <end position="397"/>
    </location>
</feature>
<evidence type="ECO:0000256" key="5">
    <source>
        <dbReference type="ARBA" id="ARBA00023136"/>
    </source>
</evidence>
<dbReference type="Pfam" id="PF01490">
    <property type="entry name" value="Aa_trans"/>
    <property type="match status" value="1"/>
</dbReference>
<keyword evidence="11" id="KW-1185">Reference proteome</keyword>
<evidence type="ECO:0000259" key="7">
    <source>
        <dbReference type="Pfam" id="PF01490"/>
    </source>
</evidence>
<evidence type="ECO:0000313" key="12">
    <source>
        <dbReference type="WBParaSite" id="BXY_0057000.1"/>
    </source>
</evidence>
<accession>A0A1I7RIN8</accession>
<dbReference type="AlphaFoldDB" id="A0A1I7RIN8"/>
<dbReference type="EMBL" id="CAJFDI010000004">
    <property type="protein sequence ID" value="CAD5228371.1"/>
    <property type="molecule type" value="Genomic_DNA"/>
</dbReference>
<dbReference type="FunFam" id="1.20.1740.10:FF:000052">
    <property type="entry name" value="Lysine histidine transporter-like 3"/>
    <property type="match status" value="1"/>
</dbReference>
<evidence type="ECO:0000313" key="9">
    <source>
        <dbReference type="EMBL" id="CAG9118961.1"/>
    </source>
</evidence>
<dbReference type="WBParaSite" id="BXY_0057000.1">
    <property type="protein sequence ID" value="BXY_0057000.1"/>
    <property type="gene ID" value="BXY_0057000"/>
</dbReference>
<reference evidence="12" key="1">
    <citation type="submission" date="2016-11" db="UniProtKB">
        <authorList>
            <consortium name="WormBaseParasite"/>
        </authorList>
    </citation>
    <scope>IDENTIFICATION</scope>
</reference>
<dbReference type="InterPro" id="IPR013057">
    <property type="entry name" value="AA_transpt_TM"/>
</dbReference>
<dbReference type="Proteomes" id="UP000582659">
    <property type="component" value="Unassembled WGS sequence"/>
</dbReference>
<dbReference type="PANTHER" id="PTHR48017">
    <property type="entry name" value="OS05G0424000 PROTEIN-RELATED"/>
    <property type="match status" value="1"/>
</dbReference>
<feature type="transmembrane region" description="Helical" evidence="6">
    <location>
        <begin position="43"/>
        <end position="64"/>
    </location>
</feature>
<proteinExistence type="predicted"/>
<dbReference type="Proteomes" id="UP000659654">
    <property type="component" value="Unassembled WGS sequence"/>
</dbReference>
<name>A0A1I7RIN8_BURXY</name>
<keyword evidence="3 6" id="KW-0812">Transmembrane</keyword>
<gene>
    <name evidence="8" type="ORF">BXYJ_LOCUS10411</name>
</gene>
<feature type="transmembrane region" description="Helical" evidence="6">
    <location>
        <begin position="308"/>
        <end position="327"/>
    </location>
</feature>
<evidence type="ECO:0000313" key="8">
    <source>
        <dbReference type="EMBL" id="CAD5228371.1"/>
    </source>
</evidence>
<dbReference type="Proteomes" id="UP000095284">
    <property type="component" value="Unplaced"/>
</dbReference>
<feature type="transmembrane region" description="Helical" evidence="6">
    <location>
        <begin position="128"/>
        <end position="148"/>
    </location>
</feature>
<evidence type="ECO:0000313" key="10">
    <source>
        <dbReference type="Proteomes" id="UP000095284"/>
    </source>
</evidence>
<dbReference type="EMBL" id="CAJFCV020000004">
    <property type="protein sequence ID" value="CAG9118961.1"/>
    <property type="molecule type" value="Genomic_DNA"/>
</dbReference>
<feature type="transmembrane region" description="Helical" evidence="6">
    <location>
        <begin position="377"/>
        <end position="395"/>
    </location>
</feature>
<comment type="subcellular location">
    <subcellularLocation>
        <location evidence="1">Membrane</location>
    </subcellularLocation>
</comment>
<feature type="transmembrane region" description="Helical" evidence="6">
    <location>
        <begin position="160"/>
        <end position="183"/>
    </location>
</feature>